<protein>
    <submittedName>
        <fullName evidence="2">Uncharacterized protein</fullName>
    </submittedName>
</protein>
<name>A0A3G5AES0_9VIRU</name>
<evidence type="ECO:0000313" key="2">
    <source>
        <dbReference type="EMBL" id="AYV85084.1"/>
    </source>
</evidence>
<feature type="coiled-coil region" evidence="1">
    <location>
        <begin position="110"/>
        <end position="151"/>
    </location>
</feature>
<reference evidence="2" key="1">
    <citation type="submission" date="2018-10" db="EMBL/GenBank/DDBJ databases">
        <title>Hidden diversity of soil giant viruses.</title>
        <authorList>
            <person name="Schulz F."/>
            <person name="Alteio L."/>
            <person name="Goudeau D."/>
            <person name="Ryan E.M."/>
            <person name="Malmstrom R.R."/>
            <person name="Blanchard J."/>
            <person name="Woyke T."/>
        </authorList>
    </citation>
    <scope>NUCLEOTIDE SEQUENCE</scope>
    <source>
        <strain evidence="2">SAV1</strain>
    </source>
</reference>
<organism evidence="2">
    <name type="scientific">Satyrvirus sp</name>
    <dbReference type="NCBI Taxonomy" id="2487771"/>
    <lineage>
        <taxon>Viruses</taxon>
        <taxon>Varidnaviria</taxon>
        <taxon>Bamfordvirae</taxon>
        <taxon>Nucleocytoviricota</taxon>
        <taxon>Megaviricetes</taxon>
        <taxon>Imitervirales</taxon>
        <taxon>Mimiviridae</taxon>
        <taxon>Megamimivirinae</taxon>
    </lineage>
</organism>
<sequence>MSYKNQIIKQIINGKYANPYAIVPWKKSNILRDNTKNMDQDIGGTFDLKEIIDPSKKNSAVDIIEKITEKINEQDTKIGNETSLQSPVHVSAKIINRTPKNKYIPKFVGKQNKTHNKNKLEKRISSLEKKISELEDYIAQISVELENLVQNQQ</sequence>
<gene>
    <name evidence="2" type="ORF">Satyrvirus3_15</name>
</gene>
<evidence type="ECO:0000256" key="1">
    <source>
        <dbReference type="SAM" id="Coils"/>
    </source>
</evidence>
<keyword evidence="1" id="KW-0175">Coiled coil</keyword>
<dbReference type="EMBL" id="MK072439">
    <property type="protein sequence ID" value="AYV85084.1"/>
    <property type="molecule type" value="Genomic_DNA"/>
</dbReference>
<proteinExistence type="predicted"/>
<accession>A0A3G5AES0</accession>